<dbReference type="eggNOG" id="COG0686">
    <property type="taxonomic scope" value="Bacteria"/>
</dbReference>
<dbReference type="PATRIC" id="fig|749927.5.peg.5796"/>
<reference evidence="1 2" key="1">
    <citation type="journal article" date="2010" name="Cell Res.">
        <title>Complete genome sequence of the rifamycin SV-producing Amycolatopsis mediterranei U32 revealed its genetic characteristics in phylogeny and metabolism.</title>
        <authorList>
            <person name="Zhao W."/>
            <person name="Zhong Y."/>
            <person name="Yuan H."/>
            <person name="Wang J."/>
            <person name="Zheng H."/>
            <person name="Wang Y."/>
            <person name="Cen X."/>
            <person name="Xu F."/>
            <person name="Bai J."/>
            <person name="Han X."/>
            <person name="Lu G."/>
            <person name="Zhu Y."/>
            <person name="Shao Z."/>
            <person name="Yan H."/>
            <person name="Li C."/>
            <person name="Peng N."/>
            <person name="Zhang Z."/>
            <person name="Zhang Y."/>
            <person name="Lin W."/>
            <person name="Fan Y."/>
            <person name="Qin Z."/>
            <person name="Hu Y."/>
            <person name="Zhu B."/>
            <person name="Wang S."/>
            <person name="Ding X."/>
            <person name="Zhao G.P."/>
        </authorList>
    </citation>
    <scope>NUCLEOTIDE SEQUENCE [LARGE SCALE GENOMIC DNA]</scope>
    <source>
        <strain evidence="2">U-32</strain>
    </source>
</reference>
<name>A0A0H3D9M7_AMYMU</name>
<dbReference type="EMBL" id="CP002000">
    <property type="protein sequence ID" value="ADJ47341.1"/>
    <property type="molecule type" value="Genomic_DNA"/>
</dbReference>
<evidence type="ECO:0000313" key="1">
    <source>
        <dbReference type="EMBL" id="ADJ47341.1"/>
    </source>
</evidence>
<dbReference type="HOGENOM" id="CLU_2969142_0_0_11"/>
<gene>
    <name evidence="1" type="ordered locus">AMED_5587</name>
</gene>
<dbReference type="GeneID" id="92877297"/>
<dbReference type="RefSeq" id="WP_013227399.1">
    <property type="nucleotide sequence ID" value="NC_014318.1"/>
</dbReference>
<proteinExistence type="predicted"/>
<dbReference type="Proteomes" id="UP000000328">
    <property type="component" value="Chromosome"/>
</dbReference>
<accession>A0A0H3D9M7</accession>
<evidence type="ECO:0000313" key="2">
    <source>
        <dbReference type="Proteomes" id="UP000000328"/>
    </source>
</evidence>
<protein>
    <submittedName>
        <fullName evidence="1">Uncharacterized protein</fullName>
    </submittedName>
</protein>
<dbReference type="OrthoDB" id="5918420at2"/>
<dbReference type="AlphaFoldDB" id="A0A0H3D9M7"/>
<organism evidence="1 2">
    <name type="scientific">Amycolatopsis mediterranei (strain U-32)</name>
    <dbReference type="NCBI Taxonomy" id="749927"/>
    <lineage>
        <taxon>Bacteria</taxon>
        <taxon>Bacillati</taxon>
        <taxon>Actinomycetota</taxon>
        <taxon>Actinomycetes</taxon>
        <taxon>Pseudonocardiales</taxon>
        <taxon>Pseudonocardiaceae</taxon>
        <taxon>Amycolatopsis</taxon>
    </lineage>
</organism>
<dbReference type="KEGG" id="amd:AMED_5587"/>
<sequence length="58" mass="6195">MRADVNHPGDQDTAEPLTFLIEDDLAAFAPGGLIVDVSCDEGMGFGWARPTTFADPSR</sequence>